<feature type="non-terminal residue" evidence="1">
    <location>
        <position position="1"/>
    </location>
</feature>
<dbReference type="EMBL" id="JXTB01000021">
    <property type="protein sequence ID" value="PON75930.1"/>
    <property type="molecule type" value="Genomic_DNA"/>
</dbReference>
<evidence type="ECO:0000313" key="2">
    <source>
        <dbReference type="Proteomes" id="UP000237105"/>
    </source>
</evidence>
<sequence length="69" mass="7441">EVNVQDVAVDSSFKEVNVQGSHELVHGVRSSAEAHGVVHDVSHAPRSKFAKELNMDCSRIVSDGNILDS</sequence>
<organism evidence="1 2">
    <name type="scientific">Parasponia andersonii</name>
    <name type="common">Sponia andersonii</name>
    <dbReference type="NCBI Taxonomy" id="3476"/>
    <lineage>
        <taxon>Eukaryota</taxon>
        <taxon>Viridiplantae</taxon>
        <taxon>Streptophyta</taxon>
        <taxon>Embryophyta</taxon>
        <taxon>Tracheophyta</taxon>
        <taxon>Spermatophyta</taxon>
        <taxon>Magnoliopsida</taxon>
        <taxon>eudicotyledons</taxon>
        <taxon>Gunneridae</taxon>
        <taxon>Pentapetalae</taxon>
        <taxon>rosids</taxon>
        <taxon>fabids</taxon>
        <taxon>Rosales</taxon>
        <taxon>Cannabaceae</taxon>
        <taxon>Parasponia</taxon>
    </lineage>
</organism>
<evidence type="ECO:0000313" key="1">
    <source>
        <dbReference type="EMBL" id="PON75930.1"/>
    </source>
</evidence>
<dbReference type="OrthoDB" id="10398589at2759"/>
<reference evidence="2" key="1">
    <citation type="submission" date="2016-06" db="EMBL/GenBank/DDBJ databases">
        <title>Parallel loss of symbiosis genes in relatives of nitrogen-fixing non-legume Parasponia.</title>
        <authorList>
            <person name="Van Velzen R."/>
            <person name="Holmer R."/>
            <person name="Bu F."/>
            <person name="Rutten L."/>
            <person name="Van Zeijl A."/>
            <person name="Liu W."/>
            <person name="Santuari L."/>
            <person name="Cao Q."/>
            <person name="Sharma T."/>
            <person name="Shen D."/>
            <person name="Roswanjaya Y."/>
            <person name="Wardhani T."/>
            <person name="Kalhor M.S."/>
            <person name="Jansen J."/>
            <person name="Van den Hoogen J."/>
            <person name="Gungor B."/>
            <person name="Hartog M."/>
            <person name="Hontelez J."/>
            <person name="Verver J."/>
            <person name="Yang W.-C."/>
            <person name="Schijlen E."/>
            <person name="Repin R."/>
            <person name="Schilthuizen M."/>
            <person name="Schranz E."/>
            <person name="Heidstra R."/>
            <person name="Miyata K."/>
            <person name="Fedorova E."/>
            <person name="Kohlen W."/>
            <person name="Bisseling T."/>
            <person name="Smit S."/>
            <person name="Geurts R."/>
        </authorList>
    </citation>
    <scope>NUCLEOTIDE SEQUENCE [LARGE SCALE GENOMIC DNA]</scope>
    <source>
        <strain evidence="2">cv. WU1-14</strain>
    </source>
</reference>
<dbReference type="AlphaFoldDB" id="A0A2P5DRL2"/>
<proteinExistence type="predicted"/>
<protein>
    <submittedName>
        <fullName evidence="1">Uncharacterized protein</fullName>
    </submittedName>
</protein>
<accession>A0A2P5DRL2</accession>
<dbReference type="Proteomes" id="UP000237105">
    <property type="component" value="Unassembled WGS sequence"/>
</dbReference>
<keyword evidence="2" id="KW-1185">Reference proteome</keyword>
<comment type="caution">
    <text evidence="1">The sequence shown here is derived from an EMBL/GenBank/DDBJ whole genome shotgun (WGS) entry which is preliminary data.</text>
</comment>
<gene>
    <name evidence="1" type="ORF">PanWU01x14_038810</name>
</gene>
<name>A0A2P5DRL2_PARAD</name>